<proteinExistence type="predicted"/>
<keyword evidence="2" id="KW-1185">Reference proteome</keyword>
<sequence length="77" mass="8524">MASQVRVDQAMAAKLMVLTSLGRSAVAENAAYNAWNEVVGSFLKDNLSERIQSYNNEQAVKVLHQLYGDSFCISEIQ</sequence>
<evidence type="ECO:0000313" key="2">
    <source>
        <dbReference type="Proteomes" id="UP001428341"/>
    </source>
</evidence>
<reference evidence="1 2" key="1">
    <citation type="submission" date="2024-05" db="EMBL/GenBank/DDBJ databases">
        <title>Haplotype-resolved chromosome-level genome assembly of Huyou (Citrus changshanensis).</title>
        <authorList>
            <person name="Miao C."/>
            <person name="Chen W."/>
            <person name="Wu Y."/>
            <person name="Wang L."/>
            <person name="Zhao S."/>
            <person name="Grierson D."/>
            <person name="Xu C."/>
            <person name="Chen K."/>
        </authorList>
    </citation>
    <scope>NUCLEOTIDE SEQUENCE [LARGE SCALE GENOMIC DNA]</scope>
    <source>
        <strain evidence="1">01-14</strain>
        <tissue evidence="1">Leaf</tissue>
    </source>
</reference>
<dbReference type="AlphaFoldDB" id="A0AAP0M893"/>
<dbReference type="Proteomes" id="UP001428341">
    <property type="component" value="Unassembled WGS sequence"/>
</dbReference>
<comment type="caution">
    <text evidence="1">The sequence shown here is derived from an EMBL/GenBank/DDBJ whole genome shotgun (WGS) entry which is preliminary data.</text>
</comment>
<accession>A0AAP0M893</accession>
<name>A0AAP0M893_9ROSI</name>
<organism evidence="1 2">
    <name type="scientific">Citrus x changshan-huyou</name>
    <dbReference type="NCBI Taxonomy" id="2935761"/>
    <lineage>
        <taxon>Eukaryota</taxon>
        <taxon>Viridiplantae</taxon>
        <taxon>Streptophyta</taxon>
        <taxon>Embryophyta</taxon>
        <taxon>Tracheophyta</taxon>
        <taxon>Spermatophyta</taxon>
        <taxon>Magnoliopsida</taxon>
        <taxon>eudicotyledons</taxon>
        <taxon>Gunneridae</taxon>
        <taxon>Pentapetalae</taxon>
        <taxon>rosids</taxon>
        <taxon>malvids</taxon>
        <taxon>Sapindales</taxon>
        <taxon>Rutaceae</taxon>
        <taxon>Aurantioideae</taxon>
        <taxon>Citrus</taxon>
    </lineage>
</organism>
<gene>
    <name evidence="1" type="ORF">WN944_015839</name>
</gene>
<protein>
    <submittedName>
        <fullName evidence="1">Uncharacterized protein</fullName>
    </submittedName>
</protein>
<evidence type="ECO:0000313" key="1">
    <source>
        <dbReference type="EMBL" id="KAK9200641.1"/>
    </source>
</evidence>
<dbReference type="EMBL" id="JBCGBO010000005">
    <property type="protein sequence ID" value="KAK9200641.1"/>
    <property type="molecule type" value="Genomic_DNA"/>
</dbReference>